<dbReference type="EMBL" id="KI660355">
    <property type="protein sequence ID" value="ETN74501.1"/>
    <property type="molecule type" value="Genomic_DNA"/>
</dbReference>
<sequence length="115" mass="13299">MTKMKLPIVGNSVALPRCIQRFHFNPREPLRNRTRIWENDLYEMGQIETVLGIVKLSPYSFEKGRHCFLPSILYCVAQWLTLVAFEGIGLPGFESVKRTYKKGTEFFPNIISCNT</sequence>
<name>W2SZR7_NECAM</name>
<gene>
    <name evidence="1" type="ORF">NECAME_03987</name>
</gene>
<evidence type="ECO:0000313" key="1">
    <source>
        <dbReference type="EMBL" id="ETN74501.1"/>
    </source>
</evidence>
<dbReference type="STRING" id="51031.W2SZR7"/>
<dbReference type="AlphaFoldDB" id="W2SZR7"/>
<keyword evidence="2" id="KW-1185">Reference proteome</keyword>
<dbReference type="KEGG" id="nai:NECAME_03987"/>
<accession>W2SZR7</accession>
<organism evidence="1 2">
    <name type="scientific">Necator americanus</name>
    <name type="common">Human hookworm</name>
    <dbReference type="NCBI Taxonomy" id="51031"/>
    <lineage>
        <taxon>Eukaryota</taxon>
        <taxon>Metazoa</taxon>
        <taxon>Ecdysozoa</taxon>
        <taxon>Nematoda</taxon>
        <taxon>Chromadorea</taxon>
        <taxon>Rhabditida</taxon>
        <taxon>Rhabditina</taxon>
        <taxon>Rhabditomorpha</taxon>
        <taxon>Strongyloidea</taxon>
        <taxon>Ancylostomatidae</taxon>
        <taxon>Bunostominae</taxon>
        <taxon>Necator</taxon>
    </lineage>
</organism>
<dbReference type="OrthoDB" id="417037at2759"/>
<proteinExistence type="predicted"/>
<dbReference type="Proteomes" id="UP000053676">
    <property type="component" value="Unassembled WGS sequence"/>
</dbReference>
<reference evidence="2" key="1">
    <citation type="journal article" date="2014" name="Nat. Genet.">
        <title>Genome of the human hookworm Necator americanus.</title>
        <authorList>
            <person name="Tang Y.T."/>
            <person name="Gao X."/>
            <person name="Rosa B.A."/>
            <person name="Abubucker S."/>
            <person name="Hallsworth-Pepin K."/>
            <person name="Martin J."/>
            <person name="Tyagi R."/>
            <person name="Heizer E."/>
            <person name="Zhang X."/>
            <person name="Bhonagiri-Palsikar V."/>
            <person name="Minx P."/>
            <person name="Warren W.C."/>
            <person name="Wang Q."/>
            <person name="Zhan B."/>
            <person name="Hotez P.J."/>
            <person name="Sternberg P.W."/>
            <person name="Dougall A."/>
            <person name="Gaze S.T."/>
            <person name="Mulvenna J."/>
            <person name="Sotillo J."/>
            <person name="Ranganathan S."/>
            <person name="Rabelo E.M."/>
            <person name="Wilson R.K."/>
            <person name="Felgner P.L."/>
            <person name="Bethony J."/>
            <person name="Hawdon J.M."/>
            <person name="Gasser R.B."/>
            <person name="Loukas A."/>
            <person name="Mitreva M."/>
        </authorList>
    </citation>
    <scope>NUCLEOTIDE SEQUENCE [LARGE SCALE GENOMIC DNA]</scope>
</reference>
<protein>
    <submittedName>
        <fullName evidence="1">Uncharacterized protein</fullName>
    </submittedName>
</protein>
<evidence type="ECO:0000313" key="2">
    <source>
        <dbReference type="Proteomes" id="UP000053676"/>
    </source>
</evidence>